<proteinExistence type="predicted"/>
<feature type="compositionally biased region" description="Basic and acidic residues" evidence="1">
    <location>
        <begin position="238"/>
        <end position="249"/>
    </location>
</feature>
<evidence type="ECO:0000313" key="2">
    <source>
        <dbReference type="EMBL" id="SIS98038.1"/>
    </source>
</evidence>
<evidence type="ECO:0000313" key="3">
    <source>
        <dbReference type="Proteomes" id="UP000185781"/>
    </source>
</evidence>
<feature type="region of interest" description="Disordered" evidence="1">
    <location>
        <begin position="230"/>
        <end position="249"/>
    </location>
</feature>
<evidence type="ECO:0000256" key="1">
    <source>
        <dbReference type="SAM" id="MobiDB-lite"/>
    </source>
</evidence>
<dbReference type="AlphaFoldDB" id="A0A1N7NIG2"/>
<gene>
    <name evidence="2" type="ORF">SAMN05421785_104296</name>
</gene>
<dbReference type="STRING" id="373672.SAMN05421785_104296"/>
<sequence length="249" mass="28143">MITTANLEKYRNGDFLQFVNNVLELLPQTTADQLNIGIQRTALQTAAESFNNAYMPYTGSDITPEIQALDAQRDNAVIGIKMILEAWQYHFDPVTKNNAFALLDILNRFGERIYKLRYQLETATINSIVAEWEEKHSDKISQLQLADWVNELKTSNQNFNNKYIARTVQLLEVETGVLATARTASTEAYRTLKQHIEAHALLTPNAEYDQLMAKLSSLVNQYNLAVTKYSSTEESGGEDQKPESSETPS</sequence>
<accession>A0A1N7NIG2</accession>
<organism evidence="2 3">
    <name type="scientific">Chryseobacterium gambrini</name>
    <dbReference type="NCBI Taxonomy" id="373672"/>
    <lineage>
        <taxon>Bacteria</taxon>
        <taxon>Pseudomonadati</taxon>
        <taxon>Bacteroidota</taxon>
        <taxon>Flavobacteriia</taxon>
        <taxon>Flavobacteriales</taxon>
        <taxon>Weeksellaceae</taxon>
        <taxon>Chryseobacterium group</taxon>
        <taxon>Chryseobacterium</taxon>
    </lineage>
</organism>
<name>A0A1N7NIG2_9FLAO</name>
<dbReference type="Pfam" id="PF19775">
    <property type="entry name" value="DUF6261"/>
    <property type="match status" value="1"/>
</dbReference>
<dbReference type="Proteomes" id="UP000185781">
    <property type="component" value="Unassembled WGS sequence"/>
</dbReference>
<reference evidence="2 3" key="1">
    <citation type="submission" date="2017-01" db="EMBL/GenBank/DDBJ databases">
        <authorList>
            <person name="Mah S.A."/>
            <person name="Swanson W.J."/>
            <person name="Moy G.W."/>
            <person name="Vacquier V.D."/>
        </authorList>
    </citation>
    <scope>NUCLEOTIDE SEQUENCE [LARGE SCALE GENOMIC DNA]</scope>
    <source>
        <strain evidence="2 3">DSM 18014</strain>
    </source>
</reference>
<dbReference type="InterPro" id="IPR046228">
    <property type="entry name" value="DUF6261"/>
</dbReference>
<protein>
    <submittedName>
        <fullName evidence="2">Uncharacterized protein</fullName>
    </submittedName>
</protein>
<dbReference type="EMBL" id="FTOV01000004">
    <property type="protein sequence ID" value="SIS98038.1"/>
    <property type="molecule type" value="Genomic_DNA"/>
</dbReference>
<dbReference type="OrthoDB" id="1150508at2"/>
<dbReference type="RefSeq" id="WP_076392496.1">
    <property type="nucleotide sequence ID" value="NZ_FTOV01000004.1"/>
</dbReference>